<proteinExistence type="predicted"/>
<evidence type="ECO:0000313" key="1">
    <source>
        <dbReference type="EMBL" id="CAG8471417.1"/>
    </source>
</evidence>
<dbReference type="Proteomes" id="UP000789525">
    <property type="component" value="Unassembled WGS sequence"/>
</dbReference>
<keyword evidence="2" id="KW-1185">Reference proteome</keyword>
<dbReference type="EMBL" id="CAJVPT010001949">
    <property type="protein sequence ID" value="CAG8471417.1"/>
    <property type="molecule type" value="Genomic_DNA"/>
</dbReference>
<protein>
    <submittedName>
        <fullName evidence="1">5538_t:CDS:1</fullName>
    </submittedName>
</protein>
<sequence>MQRLHPLRICKDHGKRLQSTIATPDKPPQDVESLRSTLRGTVPKHQSLLLLHTKTPTTEWPSLIQHLSPVIGEVLLHQKEFQSKVLLCNPRDRTMNRKAVHLLPNPSQAEKHFTATLFTKLTEPLDIPVFQREDIPKWVRLFKERTQDGIDLQNMLHGPEQARSMMRSSFKSQEIDKARKKLKKLWVLVCTHGSRDCRCGEHGPQVADAVQKYISKKRLEETVVCGEVSHVGGHK</sequence>
<comment type="caution">
    <text evidence="1">The sequence shown here is derived from an EMBL/GenBank/DDBJ whole genome shotgun (WGS) entry which is preliminary data.</text>
</comment>
<reference evidence="1" key="1">
    <citation type="submission" date="2021-06" db="EMBL/GenBank/DDBJ databases">
        <authorList>
            <person name="Kallberg Y."/>
            <person name="Tangrot J."/>
            <person name="Rosling A."/>
        </authorList>
    </citation>
    <scope>NUCLEOTIDE SEQUENCE</scope>
    <source>
        <strain evidence="1">CL356</strain>
    </source>
</reference>
<evidence type="ECO:0000313" key="2">
    <source>
        <dbReference type="Proteomes" id="UP000789525"/>
    </source>
</evidence>
<gene>
    <name evidence="1" type="ORF">ACOLOM_LOCUS1603</name>
</gene>
<name>A0ACA9KG56_9GLOM</name>
<accession>A0ACA9KG56</accession>
<organism evidence="1 2">
    <name type="scientific">Acaulospora colombiana</name>
    <dbReference type="NCBI Taxonomy" id="27376"/>
    <lineage>
        <taxon>Eukaryota</taxon>
        <taxon>Fungi</taxon>
        <taxon>Fungi incertae sedis</taxon>
        <taxon>Mucoromycota</taxon>
        <taxon>Glomeromycotina</taxon>
        <taxon>Glomeromycetes</taxon>
        <taxon>Diversisporales</taxon>
        <taxon>Acaulosporaceae</taxon>
        <taxon>Acaulospora</taxon>
    </lineage>
</organism>